<dbReference type="SUPFAM" id="SSF46785">
    <property type="entry name" value="Winged helix' DNA-binding domain"/>
    <property type="match status" value="1"/>
</dbReference>
<gene>
    <name evidence="20" type="ORF">V1479_00190</name>
</gene>
<evidence type="ECO:0000256" key="2">
    <source>
        <dbReference type="ARBA" id="ARBA00006474"/>
    </source>
</evidence>
<proteinExistence type="inferred from homology"/>
<dbReference type="PANTHER" id="PTHR22683">
    <property type="entry name" value="SPORULATION PROTEIN RELATED"/>
    <property type="match status" value="1"/>
</dbReference>
<feature type="transmembrane region" description="Helical" evidence="18">
    <location>
        <begin position="77"/>
        <end position="102"/>
    </location>
</feature>
<evidence type="ECO:0000256" key="16">
    <source>
        <dbReference type="PROSITE-ProRule" id="PRU00289"/>
    </source>
</evidence>
<keyword evidence="12 18" id="KW-0472">Membrane</keyword>
<dbReference type="SMART" id="SM00382">
    <property type="entry name" value="AAA"/>
    <property type="match status" value="1"/>
</dbReference>
<evidence type="ECO:0000256" key="11">
    <source>
        <dbReference type="ARBA" id="ARBA00023125"/>
    </source>
</evidence>
<evidence type="ECO:0000313" key="20">
    <source>
        <dbReference type="EMBL" id="MEX4005697.1"/>
    </source>
</evidence>
<evidence type="ECO:0000256" key="12">
    <source>
        <dbReference type="ARBA" id="ARBA00023136"/>
    </source>
</evidence>
<feature type="binding site" evidence="16">
    <location>
        <begin position="525"/>
        <end position="532"/>
    </location>
    <ligand>
        <name>ATP</name>
        <dbReference type="ChEBI" id="CHEBI:30616"/>
    </ligand>
</feature>
<comment type="function">
    <text evidence="14">Essential cell division protein that coordinates cell division and chromosome segregation. The N-terminus is involved in assembly of the cell-division machinery. The C-terminus functions as a DNA motor that moves dsDNA in an ATP-dependent manner towards the dif recombination site, which is located within the replication terminus region. Translocation stops specifically at Xer-dif sites, where FtsK interacts with the Xer recombinase, allowing activation of chromosome unlinking by recombination. FtsK orienting polar sequences (KOPS) guide the direction of DNA translocation. FtsK can remove proteins from DNA as it translocates, but translocation stops specifically at XerCD-dif site, thereby preventing removal of XerC and XerD from dif.</text>
</comment>
<dbReference type="InterPro" id="IPR025199">
    <property type="entry name" value="FtsK_4TM"/>
</dbReference>
<dbReference type="PANTHER" id="PTHR22683:SF41">
    <property type="entry name" value="DNA TRANSLOCASE FTSK"/>
    <property type="match status" value="1"/>
</dbReference>
<dbReference type="Gene3D" id="3.40.50.300">
    <property type="entry name" value="P-loop containing nucleotide triphosphate hydrolases"/>
    <property type="match status" value="1"/>
</dbReference>
<feature type="transmembrane region" description="Helical" evidence="18">
    <location>
        <begin position="166"/>
        <end position="189"/>
    </location>
</feature>
<dbReference type="InterPro" id="IPR002543">
    <property type="entry name" value="FtsK_dom"/>
</dbReference>
<dbReference type="Pfam" id="PF17854">
    <property type="entry name" value="FtsK_alpha"/>
    <property type="match status" value="1"/>
</dbReference>
<evidence type="ECO:0000256" key="7">
    <source>
        <dbReference type="ARBA" id="ARBA00022741"/>
    </source>
</evidence>
<dbReference type="CDD" id="cd01127">
    <property type="entry name" value="TrwB_TraG_TraD_VirD4"/>
    <property type="match status" value="1"/>
</dbReference>
<feature type="domain" description="FtsK" evidence="19">
    <location>
        <begin position="508"/>
        <end position="727"/>
    </location>
</feature>
<dbReference type="InterPro" id="IPR036388">
    <property type="entry name" value="WH-like_DNA-bd_sf"/>
</dbReference>
<feature type="region of interest" description="Disordered" evidence="17">
    <location>
        <begin position="786"/>
        <end position="812"/>
    </location>
</feature>
<evidence type="ECO:0000256" key="9">
    <source>
        <dbReference type="ARBA" id="ARBA00022840"/>
    </source>
</evidence>
<evidence type="ECO:0000256" key="14">
    <source>
        <dbReference type="ARBA" id="ARBA00024784"/>
    </source>
</evidence>
<dbReference type="Pfam" id="PF13491">
    <property type="entry name" value="FtsK_4TM"/>
    <property type="match status" value="1"/>
</dbReference>
<evidence type="ECO:0000256" key="10">
    <source>
        <dbReference type="ARBA" id="ARBA00022989"/>
    </source>
</evidence>
<feature type="compositionally biased region" description="Gly residues" evidence="17">
    <location>
        <begin position="796"/>
        <end position="805"/>
    </location>
</feature>
<dbReference type="Gene3D" id="1.10.10.10">
    <property type="entry name" value="Winged helix-like DNA-binding domain superfamily/Winged helix DNA-binding domain"/>
    <property type="match status" value="1"/>
</dbReference>
<comment type="caution">
    <text evidence="20">The sequence shown here is derived from an EMBL/GenBank/DDBJ whole genome shotgun (WGS) entry which is preliminary data.</text>
</comment>
<dbReference type="InterPro" id="IPR036390">
    <property type="entry name" value="WH_DNA-bd_sf"/>
</dbReference>
<evidence type="ECO:0000259" key="19">
    <source>
        <dbReference type="PROSITE" id="PS50901"/>
    </source>
</evidence>
<keyword evidence="4" id="KW-1003">Cell membrane</keyword>
<evidence type="ECO:0000256" key="18">
    <source>
        <dbReference type="SAM" id="Phobius"/>
    </source>
</evidence>
<feature type="compositionally biased region" description="Acidic residues" evidence="17">
    <location>
        <begin position="786"/>
        <end position="795"/>
    </location>
</feature>
<evidence type="ECO:0000256" key="6">
    <source>
        <dbReference type="ARBA" id="ARBA00022692"/>
    </source>
</evidence>
<organism evidence="20 21">
    <name type="scientific">Neoaquamicrobium sediminum</name>
    <dbReference type="NCBI Taxonomy" id="1849104"/>
    <lineage>
        <taxon>Bacteria</taxon>
        <taxon>Pseudomonadati</taxon>
        <taxon>Pseudomonadota</taxon>
        <taxon>Alphaproteobacteria</taxon>
        <taxon>Hyphomicrobiales</taxon>
        <taxon>Phyllobacteriaceae</taxon>
        <taxon>Neoaquamicrobium</taxon>
    </lineage>
</organism>
<comment type="subcellular location">
    <subcellularLocation>
        <location evidence="1">Cell membrane</location>
        <topology evidence="1">Multi-pass membrane protein</topology>
    </subcellularLocation>
</comment>
<evidence type="ECO:0000256" key="4">
    <source>
        <dbReference type="ARBA" id="ARBA00022475"/>
    </source>
</evidence>
<dbReference type="SMART" id="SM00843">
    <property type="entry name" value="Ftsk_gamma"/>
    <property type="match status" value="1"/>
</dbReference>
<feature type="transmembrane region" description="Helical" evidence="18">
    <location>
        <begin position="114"/>
        <end position="136"/>
    </location>
</feature>
<keyword evidence="9 16" id="KW-0067">ATP-binding</keyword>
<keyword evidence="11" id="KW-0238">DNA-binding</keyword>
<dbReference type="InterPro" id="IPR018541">
    <property type="entry name" value="Ftsk_gamma"/>
</dbReference>
<feature type="transmembrane region" description="Helical" evidence="18">
    <location>
        <begin position="29"/>
        <end position="51"/>
    </location>
</feature>
<feature type="region of interest" description="Disordered" evidence="17">
    <location>
        <begin position="197"/>
        <end position="224"/>
    </location>
</feature>
<keyword evidence="5" id="KW-0132">Cell division</keyword>
<keyword evidence="6 18" id="KW-0812">Transmembrane</keyword>
<comment type="subunit">
    <text evidence="15">Homohexamer. Forms a ring that surrounds DNA.</text>
</comment>
<dbReference type="Pfam" id="PF01580">
    <property type="entry name" value="FtsK_SpoIIIE"/>
    <property type="match status" value="1"/>
</dbReference>
<name>A0ABV3WM66_9HYPH</name>
<evidence type="ECO:0000256" key="13">
    <source>
        <dbReference type="ARBA" id="ARBA00023306"/>
    </source>
</evidence>
<keyword evidence="8" id="KW-0159">Chromosome partition</keyword>
<dbReference type="InterPro" id="IPR041027">
    <property type="entry name" value="FtsK_alpha"/>
</dbReference>
<dbReference type="PROSITE" id="PS50901">
    <property type="entry name" value="FTSK"/>
    <property type="match status" value="1"/>
</dbReference>
<dbReference type="Proteomes" id="UP001559025">
    <property type="component" value="Unassembled WGS sequence"/>
</dbReference>
<evidence type="ECO:0000256" key="8">
    <source>
        <dbReference type="ARBA" id="ARBA00022829"/>
    </source>
</evidence>
<dbReference type="EMBL" id="JAZHFV010000001">
    <property type="protein sequence ID" value="MEX4005697.1"/>
    <property type="molecule type" value="Genomic_DNA"/>
</dbReference>
<sequence length="877" mass="94808">MRSGASAQMTIGDSGYGLRGFFHRQLTRAAGLGGLAAIAFCLASLGTWSVADPSFSHATDNPVTNAMGYPGAVVSDLLMQFFGLSSVVALVPGLAWATWLLLARRVDRMPRRAAAWAGGAALAAGIVGCIGAPPTWPLPSGLGGVVGDVALAIPSWFAGSYPTGAAAILTIALYAVPTLWLLAFGAAIIRRPVDEDAPAASGRPARKRRAQEVEEEDDLEDDEDERGGLLAAFGAVTHWWLSTRAFVRRHTAGIPRPRVLDRYDDEDDMPEMPVVARRADRIEPGFDNAPRLDEVEPPFDVGNSDDYQAYDDDFDDDVVIRPTPPASDAQAQVRQFRSDAATRVEAPAARPQQGARVQREAQRSLIGTDAFEMPSLHFLSEAKNVARDPSLSQDALEQNARLLEGVLEDFGVKGEIIHVRPGPVVTLYELEPAPGIKSSRVIGLADDIARSMSAIACRVAVVPGRNAIGIELPNVKRETVYLREILASRDFEQTKCKLALALGKTINGEAVITDIAKMPHVLVAGTTGSGKSVAINTMILSLLYRMTPEQCRLIMIDPKMLELSVYDGIPHLLTPVVTDPKKAVVALKWTVREMEDRYRKMSKVGVRNIDGFNQRVAQAQKKGEQITRTVQTGFDRETGEAIYETEHLDLDPMPYIVVIIDEMADLMMVAGKDIEGAVQRLAQMARAAGIHVIMATQRPSVDVITGTIKANFPTRISFQVTSKIDSRTILGEQGAEQLLGMGDMLYMAGGGRIQRVHGPFVSDDEVEKVVGHLKLQGVPEYLDAITEDDDEDDGDGGGGKGGSSGGNFEDSEDPYDQAVAVVLRDGKASTSYIQRRLGIGYNRAASIIEKMEQEGIVGPANHAGKREILVPTEEDKF</sequence>
<dbReference type="InterPro" id="IPR003593">
    <property type="entry name" value="AAA+_ATPase"/>
</dbReference>
<comment type="similarity">
    <text evidence="2">Belongs to the FtsK/SpoIIIE/SftA family.</text>
</comment>
<keyword evidence="7 16" id="KW-0547">Nucleotide-binding</keyword>
<evidence type="ECO:0000256" key="5">
    <source>
        <dbReference type="ARBA" id="ARBA00022618"/>
    </source>
</evidence>
<evidence type="ECO:0000256" key="3">
    <source>
        <dbReference type="ARBA" id="ARBA00020887"/>
    </source>
</evidence>
<keyword evidence="10 18" id="KW-1133">Transmembrane helix</keyword>
<feature type="compositionally biased region" description="Acidic residues" evidence="17">
    <location>
        <begin position="213"/>
        <end position="224"/>
    </location>
</feature>
<evidence type="ECO:0000256" key="15">
    <source>
        <dbReference type="ARBA" id="ARBA00025923"/>
    </source>
</evidence>
<evidence type="ECO:0000313" key="21">
    <source>
        <dbReference type="Proteomes" id="UP001559025"/>
    </source>
</evidence>
<keyword evidence="21" id="KW-1185">Reference proteome</keyword>
<dbReference type="Pfam" id="PF09397">
    <property type="entry name" value="FtsK_gamma"/>
    <property type="match status" value="1"/>
</dbReference>
<evidence type="ECO:0000256" key="1">
    <source>
        <dbReference type="ARBA" id="ARBA00004651"/>
    </source>
</evidence>
<evidence type="ECO:0000256" key="17">
    <source>
        <dbReference type="SAM" id="MobiDB-lite"/>
    </source>
</evidence>
<dbReference type="InterPro" id="IPR050206">
    <property type="entry name" value="FtsK/SpoIIIE/SftA"/>
</dbReference>
<feature type="transmembrane region" description="Helical" evidence="18">
    <location>
        <begin position="142"/>
        <end position="159"/>
    </location>
</feature>
<dbReference type="SUPFAM" id="SSF52540">
    <property type="entry name" value="P-loop containing nucleoside triphosphate hydrolases"/>
    <property type="match status" value="1"/>
</dbReference>
<reference evidence="20 21" key="1">
    <citation type="submission" date="2024-01" db="EMBL/GenBank/DDBJ databases">
        <title>New evidence supports the origin of RcGTA from prophage.</title>
        <authorList>
            <person name="Xu Y."/>
            <person name="Liu B."/>
            <person name="Chen F."/>
        </authorList>
    </citation>
    <scope>NUCLEOTIDE SEQUENCE [LARGE SCALE GENOMIC DNA]</scope>
    <source>
        <strain evidence="20 21">CBW1107-2</strain>
    </source>
</reference>
<accession>A0ABV3WM66</accession>
<dbReference type="Gene3D" id="3.30.980.40">
    <property type="match status" value="1"/>
</dbReference>
<dbReference type="InterPro" id="IPR027417">
    <property type="entry name" value="P-loop_NTPase"/>
</dbReference>
<keyword evidence="13" id="KW-0131">Cell cycle</keyword>
<dbReference type="RefSeq" id="WP_368801156.1">
    <property type="nucleotide sequence ID" value="NZ_JAZHFV010000001.1"/>
</dbReference>
<protein>
    <recommendedName>
        <fullName evidence="3">DNA translocase FtsK</fullName>
    </recommendedName>
</protein>